<comment type="similarity">
    <text evidence="9">Belongs to the TrpF family.</text>
</comment>
<keyword evidence="6 9" id="KW-0822">Tryptophan biosynthesis</keyword>
<name>A0A9D1MQI2_9FIRM</name>
<dbReference type="Pfam" id="PF00697">
    <property type="entry name" value="PRAI"/>
    <property type="match status" value="1"/>
</dbReference>
<sequence>MTKIKICGLQSVLDVKAINDCGADYAGFVFAKSKRQISVKQAEVLKRELLSTISSVGVFVNEDIRFIAELVKKRIIDVIQLHGAEDATYIEALGKMTSAPIIKVIPIYDDMKLDLAEYVACTYFLFDTKTETGCGGTGQRFDLALLKQFRINKPFFIAGGLESGNVSEVIKKINPYGIDVSSGVESAGQKDYEKIKKFIFHGRNVE</sequence>
<evidence type="ECO:0000313" key="11">
    <source>
        <dbReference type="EMBL" id="HIU64347.1"/>
    </source>
</evidence>
<dbReference type="EMBL" id="DVNI01000074">
    <property type="protein sequence ID" value="HIU64347.1"/>
    <property type="molecule type" value="Genomic_DNA"/>
</dbReference>
<evidence type="ECO:0000313" key="12">
    <source>
        <dbReference type="Proteomes" id="UP000824099"/>
    </source>
</evidence>
<dbReference type="GO" id="GO:0004640">
    <property type="term" value="F:phosphoribosylanthranilate isomerase activity"/>
    <property type="evidence" value="ECO:0007669"/>
    <property type="project" value="UniProtKB-UniRule"/>
</dbReference>
<evidence type="ECO:0000256" key="9">
    <source>
        <dbReference type="HAMAP-Rule" id="MF_00135"/>
    </source>
</evidence>
<proteinExistence type="inferred from homology"/>
<evidence type="ECO:0000256" key="2">
    <source>
        <dbReference type="ARBA" id="ARBA00004664"/>
    </source>
</evidence>
<comment type="caution">
    <text evidence="11">The sequence shown here is derived from an EMBL/GenBank/DDBJ whole genome shotgun (WGS) entry which is preliminary data.</text>
</comment>
<dbReference type="Proteomes" id="UP000824099">
    <property type="component" value="Unassembled WGS sequence"/>
</dbReference>
<evidence type="ECO:0000259" key="10">
    <source>
        <dbReference type="Pfam" id="PF00697"/>
    </source>
</evidence>
<organism evidence="11 12">
    <name type="scientific">Candidatus Avacidaminococcus intestinavium</name>
    <dbReference type="NCBI Taxonomy" id="2840684"/>
    <lineage>
        <taxon>Bacteria</taxon>
        <taxon>Bacillati</taxon>
        <taxon>Bacillota</taxon>
        <taxon>Negativicutes</taxon>
        <taxon>Acidaminococcales</taxon>
        <taxon>Acidaminococcaceae</taxon>
        <taxon>Acidaminococcaceae incertae sedis</taxon>
        <taxon>Candidatus Avacidaminococcus</taxon>
    </lineage>
</organism>
<feature type="domain" description="N-(5'phosphoribosyl) anthranilate isomerase (PRAI)" evidence="10">
    <location>
        <begin position="4"/>
        <end position="199"/>
    </location>
</feature>
<evidence type="ECO:0000256" key="5">
    <source>
        <dbReference type="ARBA" id="ARBA00022605"/>
    </source>
</evidence>
<evidence type="ECO:0000256" key="1">
    <source>
        <dbReference type="ARBA" id="ARBA00001164"/>
    </source>
</evidence>
<evidence type="ECO:0000256" key="6">
    <source>
        <dbReference type="ARBA" id="ARBA00022822"/>
    </source>
</evidence>
<reference evidence="11" key="2">
    <citation type="journal article" date="2021" name="PeerJ">
        <title>Extensive microbial diversity within the chicken gut microbiome revealed by metagenomics and culture.</title>
        <authorList>
            <person name="Gilroy R."/>
            <person name="Ravi A."/>
            <person name="Getino M."/>
            <person name="Pursley I."/>
            <person name="Horton D.L."/>
            <person name="Alikhan N.F."/>
            <person name="Baker D."/>
            <person name="Gharbi K."/>
            <person name="Hall N."/>
            <person name="Watson M."/>
            <person name="Adriaenssens E.M."/>
            <person name="Foster-Nyarko E."/>
            <person name="Jarju S."/>
            <person name="Secka A."/>
            <person name="Antonio M."/>
            <person name="Oren A."/>
            <person name="Chaudhuri R.R."/>
            <person name="La Ragione R."/>
            <person name="Hildebrand F."/>
            <person name="Pallen M.J."/>
        </authorList>
    </citation>
    <scope>NUCLEOTIDE SEQUENCE</scope>
    <source>
        <strain evidence="11">CHK160-1198</strain>
    </source>
</reference>
<evidence type="ECO:0000256" key="3">
    <source>
        <dbReference type="ARBA" id="ARBA00012572"/>
    </source>
</evidence>
<evidence type="ECO:0000256" key="7">
    <source>
        <dbReference type="ARBA" id="ARBA00023141"/>
    </source>
</evidence>
<dbReference type="EC" id="5.3.1.24" evidence="3 9"/>
<comment type="pathway">
    <text evidence="2 9">Amino-acid biosynthesis; L-tryptophan biosynthesis; L-tryptophan from chorismate: step 3/5.</text>
</comment>
<gene>
    <name evidence="9" type="primary">trpF</name>
    <name evidence="11" type="ORF">IAB06_04875</name>
</gene>
<evidence type="ECO:0000256" key="4">
    <source>
        <dbReference type="ARBA" id="ARBA00022272"/>
    </source>
</evidence>
<dbReference type="AlphaFoldDB" id="A0A9D1MQI2"/>
<dbReference type="Gene3D" id="3.20.20.70">
    <property type="entry name" value="Aldolase class I"/>
    <property type="match status" value="1"/>
</dbReference>
<protein>
    <recommendedName>
        <fullName evidence="4 9">N-(5'-phosphoribosyl)anthranilate isomerase</fullName>
        <shortName evidence="9">PRAI</shortName>
        <ecNumber evidence="3 9">5.3.1.24</ecNumber>
    </recommendedName>
</protein>
<dbReference type="SUPFAM" id="SSF51366">
    <property type="entry name" value="Ribulose-phoshate binding barrel"/>
    <property type="match status" value="1"/>
</dbReference>
<dbReference type="PANTHER" id="PTHR42894:SF1">
    <property type="entry name" value="N-(5'-PHOSPHORIBOSYL)ANTHRANILATE ISOMERASE"/>
    <property type="match status" value="1"/>
</dbReference>
<comment type="catalytic activity">
    <reaction evidence="1 9">
        <text>N-(5-phospho-beta-D-ribosyl)anthranilate = 1-(2-carboxyphenylamino)-1-deoxy-D-ribulose 5-phosphate</text>
        <dbReference type="Rhea" id="RHEA:21540"/>
        <dbReference type="ChEBI" id="CHEBI:18277"/>
        <dbReference type="ChEBI" id="CHEBI:58613"/>
        <dbReference type="EC" id="5.3.1.24"/>
    </reaction>
</comment>
<dbReference type="PANTHER" id="PTHR42894">
    <property type="entry name" value="N-(5'-PHOSPHORIBOSYL)ANTHRANILATE ISOMERASE"/>
    <property type="match status" value="1"/>
</dbReference>
<dbReference type="InterPro" id="IPR011060">
    <property type="entry name" value="RibuloseP-bd_barrel"/>
</dbReference>
<dbReference type="InterPro" id="IPR044643">
    <property type="entry name" value="TrpF_fam"/>
</dbReference>
<reference evidence="11" key="1">
    <citation type="submission" date="2020-10" db="EMBL/GenBank/DDBJ databases">
        <authorList>
            <person name="Gilroy R."/>
        </authorList>
    </citation>
    <scope>NUCLEOTIDE SEQUENCE</scope>
    <source>
        <strain evidence="11">CHK160-1198</strain>
    </source>
</reference>
<keyword evidence="5 9" id="KW-0028">Amino-acid biosynthesis</keyword>
<keyword evidence="7 9" id="KW-0057">Aromatic amino acid biosynthesis</keyword>
<accession>A0A9D1MQI2</accession>
<dbReference type="HAMAP" id="MF_00135">
    <property type="entry name" value="PRAI"/>
    <property type="match status" value="1"/>
</dbReference>
<dbReference type="GO" id="GO:0000162">
    <property type="term" value="P:L-tryptophan biosynthetic process"/>
    <property type="evidence" value="ECO:0007669"/>
    <property type="project" value="UniProtKB-UniRule"/>
</dbReference>
<evidence type="ECO:0000256" key="8">
    <source>
        <dbReference type="ARBA" id="ARBA00023235"/>
    </source>
</evidence>
<dbReference type="InterPro" id="IPR001240">
    <property type="entry name" value="PRAI_dom"/>
</dbReference>
<dbReference type="InterPro" id="IPR013785">
    <property type="entry name" value="Aldolase_TIM"/>
</dbReference>
<dbReference type="CDD" id="cd00405">
    <property type="entry name" value="PRAI"/>
    <property type="match status" value="1"/>
</dbReference>
<keyword evidence="8 9" id="KW-0413">Isomerase</keyword>